<protein>
    <submittedName>
        <fullName evidence="2 4">Uncharacterized protein</fullName>
    </submittedName>
</protein>
<dbReference type="WBParaSite" id="TTAC_0001159401-mRNA-1">
    <property type="protein sequence ID" value="TTAC_0001159401-mRNA-1"/>
    <property type="gene ID" value="TTAC_0001159401"/>
</dbReference>
<sequence>MVSSDMGVEGEEDEEEEEEDDDEEEEEEMEEMEREHHNLRATLNSLLDSFPSLHSCSYATNVMPTTQWLRTTWRRALATRLRYDCSLLDKTSRWNNAKCWSSLETTGKMTIVGAENGILSYRAPIKTNSDCSTRWLT</sequence>
<evidence type="ECO:0000313" key="4">
    <source>
        <dbReference type="WBParaSite" id="TTAC_0001159401-mRNA-1"/>
    </source>
</evidence>
<dbReference type="EMBL" id="UYWX01025211">
    <property type="protein sequence ID" value="VDM37134.1"/>
    <property type="molecule type" value="Genomic_DNA"/>
</dbReference>
<organism evidence="4">
    <name type="scientific">Hydatigena taeniaeformis</name>
    <name type="common">Feline tapeworm</name>
    <name type="synonym">Taenia taeniaeformis</name>
    <dbReference type="NCBI Taxonomy" id="6205"/>
    <lineage>
        <taxon>Eukaryota</taxon>
        <taxon>Metazoa</taxon>
        <taxon>Spiralia</taxon>
        <taxon>Lophotrochozoa</taxon>
        <taxon>Platyhelminthes</taxon>
        <taxon>Cestoda</taxon>
        <taxon>Eucestoda</taxon>
        <taxon>Cyclophyllidea</taxon>
        <taxon>Taeniidae</taxon>
        <taxon>Hydatigera</taxon>
    </lineage>
</organism>
<dbReference type="AlphaFoldDB" id="A0A0R3XDG7"/>
<dbReference type="Proteomes" id="UP000274429">
    <property type="component" value="Unassembled WGS sequence"/>
</dbReference>
<reference evidence="4" key="1">
    <citation type="submission" date="2017-02" db="UniProtKB">
        <authorList>
            <consortium name="WormBaseParasite"/>
        </authorList>
    </citation>
    <scope>IDENTIFICATION</scope>
</reference>
<reference evidence="2 3" key="2">
    <citation type="submission" date="2018-11" db="EMBL/GenBank/DDBJ databases">
        <authorList>
            <consortium name="Pathogen Informatics"/>
        </authorList>
    </citation>
    <scope>NUCLEOTIDE SEQUENCE [LARGE SCALE GENOMIC DNA]</scope>
</reference>
<feature type="compositionally biased region" description="Acidic residues" evidence="1">
    <location>
        <begin position="8"/>
        <end position="32"/>
    </location>
</feature>
<accession>A0A0R3XDG7</accession>
<feature type="region of interest" description="Disordered" evidence="1">
    <location>
        <begin position="1"/>
        <end position="40"/>
    </location>
</feature>
<gene>
    <name evidence="2" type="ORF">TTAC_LOCUS11577</name>
</gene>
<evidence type="ECO:0000313" key="3">
    <source>
        <dbReference type="Proteomes" id="UP000274429"/>
    </source>
</evidence>
<name>A0A0R3XDG7_HYDTA</name>
<keyword evidence="3" id="KW-1185">Reference proteome</keyword>
<evidence type="ECO:0000256" key="1">
    <source>
        <dbReference type="SAM" id="MobiDB-lite"/>
    </source>
</evidence>
<proteinExistence type="predicted"/>
<evidence type="ECO:0000313" key="2">
    <source>
        <dbReference type="EMBL" id="VDM37134.1"/>
    </source>
</evidence>